<protein>
    <submittedName>
        <fullName evidence="4">Glutathione S-transferase GST-6.0</fullName>
    </submittedName>
</protein>
<dbReference type="AlphaFoldDB" id="A0A8H6RQM1"/>
<dbReference type="InterPro" id="IPR036249">
    <property type="entry name" value="Thioredoxin-like_sf"/>
</dbReference>
<dbReference type="Gene3D" id="1.20.1050.10">
    <property type="match status" value="1"/>
</dbReference>
<dbReference type="InterPro" id="IPR040079">
    <property type="entry name" value="Glutathione_S-Trfase"/>
</dbReference>
<reference evidence="4" key="1">
    <citation type="submission" date="2020-04" db="EMBL/GenBank/DDBJ databases">
        <title>Draft genome resource of the tomato pathogen Pseudocercospora fuligena.</title>
        <authorList>
            <person name="Zaccaron A."/>
        </authorList>
    </citation>
    <scope>NUCLEOTIDE SEQUENCE</scope>
    <source>
        <strain evidence="4">PF001</strain>
    </source>
</reference>
<feature type="domain" description="GST N-terminal" evidence="2">
    <location>
        <begin position="38"/>
        <end position="132"/>
    </location>
</feature>
<keyword evidence="4" id="KW-0808">Transferase</keyword>
<name>A0A8H6RQM1_9PEZI</name>
<dbReference type="InterPro" id="IPR036282">
    <property type="entry name" value="Glutathione-S-Trfase_C_sf"/>
</dbReference>
<dbReference type="EMBL" id="JABCIY010000040">
    <property type="protein sequence ID" value="KAF7195437.1"/>
    <property type="molecule type" value="Genomic_DNA"/>
</dbReference>
<dbReference type="GO" id="GO:0016740">
    <property type="term" value="F:transferase activity"/>
    <property type="evidence" value="ECO:0007669"/>
    <property type="project" value="UniProtKB-KW"/>
</dbReference>
<dbReference type="SUPFAM" id="SSF52833">
    <property type="entry name" value="Thioredoxin-like"/>
    <property type="match status" value="1"/>
</dbReference>
<dbReference type="InterPro" id="IPR010987">
    <property type="entry name" value="Glutathione-S-Trfase_C-like"/>
</dbReference>
<comment type="similarity">
    <text evidence="1">Belongs to the GST superfamily.</text>
</comment>
<dbReference type="Gene3D" id="3.40.30.10">
    <property type="entry name" value="Glutaredoxin"/>
    <property type="match status" value="1"/>
</dbReference>
<gene>
    <name evidence="4" type="ORF">HII31_03329</name>
</gene>
<dbReference type="InterPro" id="IPR004045">
    <property type="entry name" value="Glutathione_S-Trfase_N"/>
</dbReference>
<dbReference type="Pfam" id="PF13409">
    <property type="entry name" value="GST_N_2"/>
    <property type="match status" value="1"/>
</dbReference>
<dbReference type="CDD" id="cd03188">
    <property type="entry name" value="GST_C_Beta"/>
    <property type="match status" value="1"/>
</dbReference>
<dbReference type="CDD" id="cd03057">
    <property type="entry name" value="GST_N_Beta"/>
    <property type="match status" value="1"/>
</dbReference>
<feature type="domain" description="GST C-terminal" evidence="3">
    <location>
        <begin position="137"/>
        <end position="261"/>
    </location>
</feature>
<evidence type="ECO:0000313" key="5">
    <source>
        <dbReference type="Proteomes" id="UP000660729"/>
    </source>
</evidence>
<evidence type="ECO:0000259" key="3">
    <source>
        <dbReference type="PROSITE" id="PS50405"/>
    </source>
</evidence>
<dbReference type="PANTHER" id="PTHR44051:SF8">
    <property type="entry name" value="GLUTATHIONE S-TRANSFERASE GSTA"/>
    <property type="match status" value="1"/>
</dbReference>
<organism evidence="4 5">
    <name type="scientific">Pseudocercospora fuligena</name>
    <dbReference type="NCBI Taxonomy" id="685502"/>
    <lineage>
        <taxon>Eukaryota</taxon>
        <taxon>Fungi</taxon>
        <taxon>Dikarya</taxon>
        <taxon>Ascomycota</taxon>
        <taxon>Pezizomycotina</taxon>
        <taxon>Dothideomycetes</taxon>
        <taxon>Dothideomycetidae</taxon>
        <taxon>Mycosphaerellales</taxon>
        <taxon>Mycosphaerellaceae</taxon>
        <taxon>Pseudocercospora</taxon>
    </lineage>
</organism>
<evidence type="ECO:0000259" key="2">
    <source>
        <dbReference type="PROSITE" id="PS50404"/>
    </source>
</evidence>
<dbReference type="OrthoDB" id="2309723at2759"/>
<dbReference type="PROSITE" id="PS50405">
    <property type="entry name" value="GST_CTER"/>
    <property type="match status" value="1"/>
</dbReference>
<dbReference type="PANTHER" id="PTHR44051">
    <property type="entry name" value="GLUTATHIONE S-TRANSFERASE-RELATED"/>
    <property type="match status" value="1"/>
</dbReference>
<keyword evidence="5" id="KW-1185">Reference proteome</keyword>
<dbReference type="Proteomes" id="UP000660729">
    <property type="component" value="Unassembled WGS sequence"/>
</dbReference>
<dbReference type="SFLD" id="SFLDS00019">
    <property type="entry name" value="Glutathione_Transferase_(cytos"/>
    <property type="match status" value="1"/>
</dbReference>
<evidence type="ECO:0000256" key="1">
    <source>
        <dbReference type="ARBA" id="ARBA00007409"/>
    </source>
</evidence>
<comment type="caution">
    <text evidence="4">The sequence shown here is derived from an EMBL/GenBank/DDBJ whole genome shotgun (WGS) entry which is preliminary data.</text>
</comment>
<evidence type="ECO:0000313" key="4">
    <source>
        <dbReference type="EMBL" id="KAF7195437.1"/>
    </source>
</evidence>
<sequence length="264" mass="30054">MTGNETDWDSTLEKYISFSRDGFQRQLEDTTVAAEETMPEITLYRADGSCSMAANAILKELQIPYKSIRMQAGQKGFAEGYQGTTDGSMSIEEYKRKINPSGHVPALVVDGDVITENPAILTYLGSLKPDRRLLGSTSLEQIRVLEWLVWLSGSLHSPGFGAYLRPYRFSDDESSFESIKEKGRKTILQCYSRIEARVDGKHAVGDRLTVVDVFLHVFYRWAKLLDLDMESCYPRWTELVREVESLQSLQDAMKEERETLLFSH</sequence>
<dbReference type="SUPFAM" id="SSF47616">
    <property type="entry name" value="GST C-terminal domain-like"/>
    <property type="match status" value="1"/>
</dbReference>
<accession>A0A8H6RQM1</accession>
<proteinExistence type="inferred from homology"/>
<dbReference type="PROSITE" id="PS50404">
    <property type="entry name" value="GST_NTER"/>
    <property type="match status" value="1"/>
</dbReference>